<dbReference type="InterPro" id="IPR020449">
    <property type="entry name" value="Tscrpt_reg_AraC-type_HTH"/>
</dbReference>
<dbReference type="Pfam" id="PF07883">
    <property type="entry name" value="Cupin_2"/>
    <property type="match status" value="1"/>
</dbReference>
<dbReference type="SMART" id="SM00342">
    <property type="entry name" value="HTH_ARAC"/>
    <property type="match status" value="1"/>
</dbReference>
<dbReference type="InterPro" id="IPR013096">
    <property type="entry name" value="Cupin_2"/>
</dbReference>
<evidence type="ECO:0000256" key="2">
    <source>
        <dbReference type="ARBA" id="ARBA00023125"/>
    </source>
</evidence>
<comment type="caution">
    <text evidence="5">The sequence shown here is derived from an EMBL/GenBank/DDBJ whole genome shotgun (WGS) entry which is preliminary data.</text>
</comment>
<proteinExistence type="predicted"/>
<dbReference type="InterPro" id="IPR014710">
    <property type="entry name" value="RmlC-like_jellyroll"/>
</dbReference>
<dbReference type="CDD" id="cd02208">
    <property type="entry name" value="cupin_RmlC-like"/>
    <property type="match status" value="1"/>
</dbReference>
<evidence type="ECO:0000259" key="4">
    <source>
        <dbReference type="PROSITE" id="PS01124"/>
    </source>
</evidence>
<evidence type="ECO:0000256" key="3">
    <source>
        <dbReference type="ARBA" id="ARBA00023163"/>
    </source>
</evidence>
<gene>
    <name evidence="5" type="ORF">ACFSW5_03045</name>
</gene>
<protein>
    <submittedName>
        <fullName evidence="5">Helix-turn-helix domain-containing protein</fullName>
    </submittedName>
</protein>
<dbReference type="InterPro" id="IPR018062">
    <property type="entry name" value="HTH_AraC-typ_CS"/>
</dbReference>
<organism evidence="5 6">
    <name type="scientific">Paenibacillus thailandensis</name>
    <dbReference type="NCBI Taxonomy" id="393250"/>
    <lineage>
        <taxon>Bacteria</taxon>
        <taxon>Bacillati</taxon>
        <taxon>Bacillota</taxon>
        <taxon>Bacilli</taxon>
        <taxon>Bacillales</taxon>
        <taxon>Paenibacillaceae</taxon>
        <taxon>Paenibacillus</taxon>
    </lineage>
</organism>
<dbReference type="PRINTS" id="PR00032">
    <property type="entry name" value="HTHARAC"/>
</dbReference>
<keyword evidence="3" id="KW-0804">Transcription</keyword>
<dbReference type="Gene3D" id="1.10.10.60">
    <property type="entry name" value="Homeodomain-like"/>
    <property type="match status" value="2"/>
</dbReference>
<dbReference type="InterPro" id="IPR018060">
    <property type="entry name" value="HTH_AraC"/>
</dbReference>
<dbReference type="SUPFAM" id="SSF46689">
    <property type="entry name" value="Homeodomain-like"/>
    <property type="match status" value="2"/>
</dbReference>
<dbReference type="Proteomes" id="UP001597493">
    <property type="component" value="Unassembled WGS sequence"/>
</dbReference>
<evidence type="ECO:0000313" key="5">
    <source>
        <dbReference type="EMBL" id="MFD2659240.1"/>
    </source>
</evidence>
<sequence>MDRSMRHALHERRMHGSGDFPLAAYGLDIGAGEMVVVECHWHAEAEFFYVKEGETLFQVDDDYFPVRAGQAVFIDGGDIHAAHSLNGSPCSFQAIVFDPHMLDSSSSDAVQQKLVTPLVERRRTFPRHIQGVSEWEIGLLGWLHNLIECCGKQEPGYEAAAKGCLYFMLQTIAAEGRYADRSETTPEESSRRERLKRSISYIQQNYRRPIRIRELADQIPMSEGQFFRFFKSMTRQTPIEYLNAYRVNQAAELLLHSERKIADIALDVGFDHISYFVKVFRRTMGCSPSEYRKQHKADSAVR</sequence>
<dbReference type="SUPFAM" id="SSF51182">
    <property type="entry name" value="RmlC-like cupins"/>
    <property type="match status" value="1"/>
</dbReference>
<dbReference type="PROSITE" id="PS01124">
    <property type="entry name" value="HTH_ARAC_FAMILY_2"/>
    <property type="match status" value="1"/>
</dbReference>
<dbReference type="PROSITE" id="PS00041">
    <property type="entry name" value="HTH_ARAC_FAMILY_1"/>
    <property type="match status" value="1"/>
</dbReference>
<dbReference type="InterPro" id="IPR011051">
    <property type="entry name" value="RmlC_Cupin_sf"/>
</dbReference>
<dbReference type="Gene3D" id="2.60.120.10">
    <property type="entry name" value="Jelly Rolls"/>
    <property type="match status" value="1"/>
</dbReference>
<name>A0ABW5QSZ7_9BACL</name>
<dbReference type="InterPro" id="IPR009057">
    <property type="entry name" value="Homeodomain-like_sf"/>
</dbReference>
<dbReference type="Pfam" id="PF12833">
    <property type="entry name" value="HTH_18"/>
    <property type="match status" value="1"/>
</dbReference>
<keyword evidence="1" id="KW-0805">Transcription regulation</keyword>
<dbReference type="PANTHER" id="PTHR43280">
    <property type="entry name" value="ARAC-FAMILY TRANSCRIPTIONAL REGULATOR"/>
    <property type="match status" value="1"/>
</dbReference>
<accession>A0ABW5QSZ7</accession>
<reference evidence="6" key="1">
    <citation type="journal article" date="2019" name="Int. J. Syst. Evol. Microbiol.">
        <title>The Global Catalogue of Microorganisms (GCM) 10K type strain sequencing project: providing services to taxonomists for standard genome sequencing and annotation.</title>
        <authorList>
            <consortium name="The Broad Institute Genomics Platform"/>
            <consortium name="The Broad Institute Genome Sequencing Center for Infectious Disease"/>
            <person name="Wu L."/>
            <person name="Ma J."/>
        </authorList>
    </citation>
    <scope>NUCLEOTIDE SEQUENCE [LARGE SCALE GENOMIC DNA]</scope>
    <source>
        <strain evidence="6">TISTR 1827</strain>
    </source>
</reference>
<dbReference type="EMBL" id="JBHUMY010000001">
    <property type="protein sequence ID" value="MFD2659240.1"/>
    <property type="molecule type" value="Genomic_DNA"/>
</dbReference>
<keyword evidence="6" id="KW-1185">Reference proteome</keyword>
<evidence type="ECO:0000313" key="6">
    <source>
        <dbReference type="Proteomes" id="UP001597493"/>
    </source>
</evidence>
<dbReference type="RefSeq" id="WP_379269627.1">
    <property type="nucleotide sequence ID" value="NZ_JBHUGT010000031.1"/>
</dbReference>
<evidence type="ECO:0000256" key="1">
    <source>
        <dbReference type="ARBA" id="ARBA00023015"/>
    </source>
</evidence>
<dbReference type="PANTHER" id="PTHR43280:SF28">
    <property type="entry name" value="HTH-TYPE TRANSCRIPTIONAL ACTIVATOR RHAS"/>
    <property type="match status" value="1"/>
</dbReference>
<feature type="domain" description="HTH araC/xylS-type" evidence="4">
    <location>
        <begin position="196"/>
        <end position="294"/>
    </location>
</feature>
<keyword evidence="2" id="KW-0238">DNA-binding</keyword>